<sequence>MVVPGFIPEALDEGGAPRWLSELGTRDPNHLLHVVRGLDPQAAMEFVGGRVVRRLAPNELPTQRPDEWSTVMHAAVGADRMTDLLVAGQHGGWTFVYDASGVTGDTADHQLMAVGLSQDGRTAATSIFTINSDESFGYAEDGEILCHILEPYDAEFYDEETPEVLRPAILAAIDDEESDHPYYINMRIVCALAGLTFTPAEMRDRPLLIGECVSSTFYDVMAKMSQLRAGLPQRIVPS</sequence>
<dbReference type="Proteomes" id="UP001550348">
    <property type="component" value="Unassembled WGS sequence"/>
</dbReference>
<dbReference type="EMBL" id="JBEXRX010000172">
    <property type="protein sequence ID" value="MEU0156304.1"/>
    <property type="molecule type" value="Genomic_DNA"/>
</dbReference>
<organism evidence="1 2">
    <name type="scientific">Micromonospora fulviviridis</name>
    <dbReference type="NCBI Taxonomy" id="47860"/>
    <lineage>
        <taxon>Bacteria</taxon>
        <taxon>Bacillati</taxon>
        <taxon>Actinomycetota</taxon>
        <taxon>Actinomycetes</taxon>
        <taxon>Micromonosporales</taxon>
        <taxon>Micromonosporaceae</taxon>
        <taxon>Micromonospora</taxon>
    </lineage>
</organism>
<reference evidence="1 2" key="1">
    <citation type="submission" date="2024-06" db="EMBL/GenBank/DDBJ databases">
        <title>The Natural Products Discovery Center: Release of the First 8490 Sequenced Strains for Exploring Actinobacteria Biosynthetic Diversity.</title>
        <authorList>
            <person name="Kalkreuter E."/>
            <person name="Kautsar S.A."/>
            <person name="Yang D."/>
            <person name="Bader C.D."/>
            <person name="Teijaro C.N."/>
            <person name="Fluegel L."/>
            <person name="Davis C.M."/>
            <person name="Simpson J.R."/>
            <person name="Lauterbach L."/>
            <person name="Steele A.D."/>
            <person name="Gui C."/>
            <person name="Meng S."/>
            <person name="Li G."/>
            <person name="Viehrig K."/>
            <person name="Ye F."/>
            <person name="Su P."/>
            <person name="Kiefer A.F."/>
            <person name="Nichols A."/>
            <person name="Cepeda A.J."/>
            <person name="Yan W."/>
            <person name="Fan B."/>
            <person name="Jiang Y."/>
            <person name="Adhikari A."/>
            <person name="Zheng C.-J."/>
            <person name="Schuster L."/>
            <person name="Cowan T.M."/>
            <person name="Smanski M.J."/>
            <person name="Chevrette M.G."/>
            <person name="De Carvalho L.P.S."/>
            <person name="Shen B."/>
        </authorList>
    </citation>
    <scope>NUCLEOTIDE SEQUENCE [LARGE SCALE GENOMIC DNA]</scope>
    <source>
        <strain evidence="1 2">NPDC006286</strain>
    </source>
</reference>
<accession>A0ABV2VU35</accession>
<comment type="caution">
    <text evidence="1">The sequence shown here is derived from an EMBL/GenBank/DDBJ whole genome shotgun (WGS) entry which is preliminary data.</text>
</comment>
<protein>
    <submittedName>
        <fullName evidence="1">DUF6461 domain-containing protein</fullName>
    </submittedName>
</protein>
<dbReference type="RefSeq" id="WP_355667826.1">
    <property type="nucleotide sequence ID" value="NZ_JBEXRX010000172.1"/>
</dbReference>
<gene>
    <name evidence="1" type="ORF">ABZ071_31375</name>
</gene>
<dbReference type="Pfam" id="PF20062">
    <property type="entry name" value="DUF6461"/>
    <property type="match status" value="1"/>
</dbReference>
<name>A0ABV2VU35_9ACTN</name>
<proteinExistence type="predicted"/>
<keyword evidence="2" id="KW-1185">Reference proteome</keyword>
<evidence type="ECO:0000313" key="1">
    <source>
        <dbReference type="EMBL" id="MEU0156304.1"/>
    </source>
</evidence>
<dbReference type="InterPro" id="IPR045592">
    <property type="entry name" value="DUF6461"/>
</dbReference>
<evidence type="ECO:0000313" key="2">
    <source>
        <dbReference type="Proteomes" id="UP001550348"/>
    </source>
</evidence>